<evidence type="ECO:0000313" key="1">
    <source>
        <dbReference type="EMBL" id="CDM69698.1"/>
    </source>
</evidence>
<protein>
    <recommendedName>
        <fullName evidence="3">DUF3783 domain-containing protein</fullName>
    </recommendedName>
</protein>
<evidence type="ECO:0008006" key="3">
    <source>
        <dbReference type="Google" id="ProtNLM"/>
    </source>
</evidence>
<dbReference type="PIRSF" id="PIRSF014543">
    <property type="entry name" value="UCP014543"/>
    <property type="match status" value="1"/>
</dbReference>
<dbReference type="KEGG" id="clt:CM240_2574"/>
<evidence type="ECO:0000313" key="2">
    <source>
        <dbReference type="Proteomes" id="UP000019426"/>
    </source>
</evidence>
<sequence length="121" mass="13646">MNSSKNILVYGVEPSKILFLNSFFSKNRLPSCNCIDDSMENMIMSDILKDASKNTKCSSSKQSIIIFNNLSQVEMSTAIALIKKVLKPKPIFASITPNSITWTFAQLKEELINEKKFFEGK</sequence>
<organism evidence="1 2">
    <name type="scientific">Clostridium bornimense</name>
    <dbReference type="NCBI Taxonomy" id="1216932"/>
    <lineage>
        <taxon>Bacteria</taxon>
        <taxon>Bacillati</taxon>
        <taxon>Bacillota</taxon>
        <taxon>Clostridia</taxon>
        <taxon>Eubacteriales</taxon>
        <taxon>Clostridiaceae</taxon>
        <taxon>Clostridium</taxon>
    </lineage>
</organism>
<name>W6RYZ8_9CLOT</name>
<dbReference type="Proteomes" id="UP000019426">
    <property type="component" value="Chromosome M2/40_rep1"/>
</dbReference>
<dbReference type="OrthoDB" id="9802377at2"/>
<dbReference type="PATRIC" id="fig|1216932.3.peg.2541"/>
<proteinExistence type="predicted"/>
<dbReference type="STRING" id="1216932.CM240_2574"/>
<gene>
    <name evidence="1" type="ORF">CM240_2574</name>
</gene>
<dbReference type="HOGENOM" id="CLU_151178_0_0_9"/>
<dbReference type="Pfam" id="PF12646">
    <property type="entry name" value="DUF3783"/>
    <property type="match status" value="1"/>
</dbReference>
<reference evidence="1 2" key="1">
    <citation type="submission" date="2013-11" db="EMBL/GenBank/DDBJ databases">
        <title>Complete genome sequence of Clostridum sp. M2/40.</title>
        <authorList>
            <person name="Wibberg D."/>
            <person name="Puehler A."/>
            <person name="Schlueter A."/>
        </authorList>
    </citation>
    <scope>NUCLEOTIDE SEQUENCE [LARGE SCALE GENOMIC DNA]</scope>
    <source>
        <strain evidence="2">M2/40</strain>
    </source>
</reference>
<accession>W6RYZ8</accession>
<keyword evidence="2" id="KW-1185">Reference proteome</keyword>
<dbReference type="AlphaFoldDB" id="W6RYZ8"/>
<dbReference type="RefSeq" id="WP_044039486.1">
    <property type="nucleotide sequence ID" value="NZ_HG917868.1"/>
</dbReference>
<dbReference type="InterPro" id="IPR016621">
    <property type="entry name" value="UCP014543"/>
</dbReference>
<dbReference type="EMBL" id="HG917868">
    <property type="protein sequence ID" value="CDM69698.1"/>
    <property type="molecule type" value="Genomic_DNA"/>
</dbReference>